<evidence type="ECO:0000256" key="1">
    <source>
        <dbReference type="SAM" id="MobiDB-lite"/>
    </source>
</evidence>
<reference evidence="2 3" key="1">
    <citation type="journal article" date="2016" name="Nat. Commun.">
        <title>Thousands of microbial genomes shed light on interconnected biogeochemical processes in an aquifer system.</title>
        <authorList>
            <person name="Anantharaman K."/>
            <person name="Brown C.T."/>
            <person name="Hug L.A."/>
            <person name="Sharon I."/>
            <person name="Castelle C.J."/>
            <person name="Probst A.J."/>
            <person name="Thomas B.C."/>
            <person name="Singh A."/>
            <person name="Wilkins M.J."/>
            <person name="Karaoz U."/>
            <person name="Brodie E.L."/>
            <person name="Williams K.H."/>
            <person name="Hubbard S.S."/>
            <person name="Banfield J.F."/>
        </authorList>
    </citation>
    <scope>NUCLEOTIDE SEQUENCE [LARGE SCALE GENOMIC DNA]</scope>
</reference>
<dbReference type="Proteomes" id="UP000177821">
    <property type="component" value="Unassembled WGS sequence"/>
</dbReference>
<sequence>MDTTDQRYPKPGDKVNVIQKIHYETGDLTTGIVKDVLTKSRFHHRGHKVRLTDGTIGRVQSFVDESGVQSSLVSNEDTPPANPTVYLPPEDELV</sequence>
<feature type="region of interest" description="Disordered" evidence="1">
    <location>
        <begin position="69"/>
        <end position="94"/>
    </location>
</feature>
<dbReference type="AlphaFoldDB" id="A0A1G1WQV2"/>
<dbReference type="PANTHER" id="PTHR40069">
    <property type="entry name" value="YWBE PROTEIN"/>
    <property type="match status" value="1"/>
</dbReference>
<evidence type="ECO:0000313" key="3">
    <source>
        <dbReference type="Proteomes" id="UP000177821"/>
    </source>
</evidence>
<organism evidence="2 3">
    <name type="scientific">Candidatus Woykebacteria bacterium RIFCSPHIGHO2_02_FULL_43_16b</name>
    <dbReference type="NCBI Taxonomy" id="1802601"/>
    <lineage>
        <taxon>Bacteria</taxon>
        <taxon>Candidatus Woykeibacteriota</taxon>
    </lineage>
</organism>
<dbReference type="EMBL" id="MHCX01000015">
    <property type="protein sequence ID" value="OGY29720.1"/>
    <property type="molecule type" value="Genomic_DNA"/>
</dbReference>
<gene>
    <name evidence="2" type="ORF">A3J50_00325</name>
</gene>
<dbReference type="PANTHER" id="PTHR40069:SF1">
    <property type="entry name" value="YWBE PROTEIN"/>
    <property type="match status" value="1"/>
</dbReference>
<accession>A0A1G1WQV2</accession>
<comment type="caution">
    <text evidence="2">The sequence shown here is derived from an EMBL/GenBank/DDBJ whole genome shotgun (WGS) entry which is preliminary data.</text>
</comment>
<evidence type="ECO:0008006" key="4">
    <source>
        <dbReference type="Google" id="ProtNLM"/>
    </source>
</evidence>
<proteinExistence type="predicted"/>
<evidence type="ECO:0000313" key="2">
    <source>
        <dbReference type="EMBL" id="OGY29720.1"/>
    </source>
</evidence>
<dbReference type="InterPro" id="IPR019240">
    <property type="entry name" value="DUF2196"/>
</dbReference>
<dbReference type="NCBIfam" id="TIGR03833">
    <property type="entry name" value="YwbE family protein"/>
    <property type="match status" value="1"/>
</dbReference>
<protein>
    <recommendedName>
        <fullName evidence="4">YwbE family protein</fullName>
    </recommendedName>
</protein>
<name>A0A1G1WQV2_9BACT</name>
<dbReference type="Pfam" id="PF09962">
    <property type="entry name" value="DUF2196"/>
    <property type="match status" value="1"/>
</dbReference>